<evidence type="ECO:0000259" key="11">
    <source>
        <dbReference type="Pfam" id="PF01794"/>
    </source>
</evidence>
<evidence type="ECO:0000256" key="3">
    <source>
        <dbReference type="ARBA" id="ARBA00022630"/>
    </source>
</evidence>
<evidence type="ECO:0000256" key="2">
    <source>
        <dbReference type="ARBA" id="ARBA00022448"/>
    </source>
</evidence>
<dbReference type="OrthoDB" id="4494341at2759"/>
<feature type="transmembrane region" description="Helical" evidence="10">
    <location>
        <begin position="125"/>
        <end position="147"/>
    </location>
</feature>
<feature type="transmembrane region" description="Helical" evidence="10">
    <location>
        <begin position="202"/>
        <end position="221"/>
    </location>
</feature>
<feature type="transmembrane region" description="Helical" evidence="10">
    <location>
        <begin position="241"/>
        <end position="266"/>
    </location>
</feature>
<evidence type="ECO:0000259" key="12">
    <source>
        <dbReference type="Pfam" id="PF08030"/>
    </source>
</evidence>
<evidence type="ECO:0000256" key="8">
    <source>
        <dbReference type="ARBA" id="ARBA00023065"/>
    </source>
</evidence>
<protein>
    <recommendedName>
        <fullName evidence="15">FAD-binding FR-type domain-containing protein</fullName>
    </recommendedName>
</protein>
<keyword evidence="9 10" id="KW-0472">Membrane</keyword>
<name>A0A4P9ZKB6_9ASCO</name>
<dbReference type="CDD" id="cd06186">
    <property type="entry name" value="NOX_Duox_like_FAD_NADP"/>
    <property type="match status" value="1"/>
</dbReference>
<keyword evidence="3" id="KW-0285">Flavoprotein</keyword>
<evidence type="ECO:0000256" key="6">
    <source>
        <dbReference type="ARBA" id="ARBA00022989"/>
    </source>
</evidence>
<dbReference type="PANTHER" id="PTHR32361:SF9">
    <property type="entry name" value="FERRIC REDUCTASE TRANSMEMBRANE COMPONENT 3-RELATED"/>
    <property type="match status" value="1"/>
</dbReference>
<feature type="domain" description="Ferric reductase NAD binding" evidence="12">
    <location>
        <begin position="408"/>
        <end position="563"/>
    </location>
</feature>
<dbReference type="Pfam" id="PF01794">
    <property type="entry name" value="Ferric_reduct"/>
    <property type="match status" value="1"/>
</dbReference>
<dbReference type="Pfam" id="PF08030">
    <property type="entry name" value="NAD_binding_6"/>
    <property type="match status" value="1"/>
</dbReference>
<dbReference type="InterPro" id="IPR039261">
    <property type="entry name" value="FNR_nucleotide-bd"/>
</dbReference>
<keyword evidence="4 10" id="KW-0812">Transmembrane</keyword>
<keyword evidence="7" id="KW-0560">Oxidoreductase</keyword>
<evidence type="ECO:0000313" key="13">
    <source>
        <dbReference type="EMBL" id="RKP32881.1"/>
    </source>
</evidence>
<dbReference type="SUPFAM" id="SSF52343">
    <property type="entry name" value="Ferredoxin reductase-like, C-terminal NADP-linked domain"/>
    <property type="match status" value="1"/>
</dbReference>
<accession>A0A4P9ZKB6</accession>
<dbReference type="GO" id="GO:0005886">
    <property type="term" value="C:plasma membrane"/>
    <property type="evidence" value="ECO:0007669"/>
    <property type="project" value="TreeGrafter"/>
</dbReference>
<evidence type="ECO:0000256" key="4">
    <source>
        <dbReference type="ARBA" id="ARBA00022692"/>
    </source>
</evidence>
<evidence type="ECO:0000256" key="1">
    <source>
        <dbReference type="ARBA" id="ARBA00004141"/>
    </source>
</evidence>
<evidence type="ECO:0000256" key="5">
    <source>
        <dbReference type="ARBA" id="ARBA00022827"/>
    </source>
</evidence>
<feature type="domain" description="Ferric oxidoreductase" evidence="11">
    <location>
        <begin position="206"/>
        <end position="310"/>
    </location>
</feature>
<keyword evidence="14" id="KW-1185">Reference proteome</keyword>
<gene>
    <name evidence="13" type="ORF">METBISCDRAFT_29408</name>
</gene>
<keyword evidence="6 10" id="KW-1133">Transmembrane helix</keyword>
<evidence type="ECO:0000256" key="7">
    <source>
        <dbReference type="ARBA" id="ARBA00023002"/>
    </source>
</evidence>
<evidence type="ECO:0000256" key="10">
    <source>
        <dbReference type="SAM" id="Phobius"/>
    </source>
</evidence>
<organism evidence="13 14">
    <name type="scientific">Metschnikowia bicuspidata</name>
    <dbReference type="NCBI Taxonomy" id="27322"/>
    <lineage>
        <taxon>Eukaryota</taxon>
        <taxon>Fungi</taxon>
        <taxon>Dikarya</taxon>
        <taxon>Ascomycota</taxon>
        <taxon>Saccharomycotina</taxon>
        <taxon>Pichiomycetes</taxon>
        <taxon>Metschnikowiaceae</taxon>
        <taxon>Metschnikowia</taxon>
    </lineage>
</organism>
<evidence type="ECO:0000313" key="14">
    <source>
        <dbReference type="Proteomes" id="UP000268321"/>
    </source>
</evidence>
<keyword evidence="2" id="KW-0813">Transport</keyword>
<comment type="subcellular location">
    <subcellularLocation>
        <location evidence="1">Membrane</location>
        <topology evidence="1">Multi-pass membrane protein</topology>
    </subcellularLocation>
</comment>
<dbReference type="Gene3D" id="3.40.50.80">
    <property type="entry name" value="Nucleotide-binding domain of ferredoxin-NADP reductase (FNR) module"/>
    <property type="match status" value="1"/>
</dbReference>
<dbReference type="PANTHER" id="PTHR32361">
    <property type="entry name" value="FERRIC/CUPRIC REDUCTASE TRANSMEMBRANE COMPONENT"/>
    <property type="match status" value="1"/>
</dbReference>
<evidence type="ECO:0008006" key="15">
    <source>
        <dbReference type="Google" id="ProtNLM"/>
    </source>
</evidence>
<keyword evidence="8" id="KW-0406">Ion transport</keyword>
<reference evidence="14" key="1">
    <citation type="journal article" date="2018" name="Nat. Microbiol.">
        <title>Leveraging single-cell genomics to expand the fungal tree of life.</title>
        <authorList>
            <person name="Ahrendt S.R."/>
            <person name="Quandt C.A."/>
            <person name="Ciobanu D."/>
            <person name="Clum A."/>
            <person name="Salamov A."/>
            <person name="Andreopoulos B."/>
            <person name="Cheng J.F."/>
            <person name="Woyke T."/>
            <person name="Pelin A."/>
            <person name="Henrissat B."/>
            <person name="Reynolds N.K."/>
            <person name="Benny G.L."/>
            <person name="Smith M.E."/>
            <person name="James T.Y."/>
            <person name="Grigoriev I.V."/>
        </authorList>
    </citation>
    <scope>NUCLEOTIDE SEQUENCE [LARGE SCALE GENOMIC DNA]</scope>
    <source>
        <strain evidence="14">Baker2002</strain>
    </source>
</reference>
<sequence>MAAFAEGVQIYHKDELIVRTCVTMLERAATLFNATTDQAAALRSMATCLMMSRYDRAIDTFIQLWANYSLTEEHFIASYKNATEFLVTNATTHPMYRAVQIPARTLRGAFDSNIDRFYNLNRANLYGWALLGYWFFLILLAGACRLVSFISPRTVQSFNGEITNAYRKYISMPALGREMKVTLERFSKFIWAVKSAEMCRKFANRAGIIVLYLIPQLVFFAGRNNFTAWISGWSYARFNVIHHWMGRIMTILFTMYAVGMIFNGLGIGSYHTRNQKTFVSWGYVALSSAVLMCIHSMYLLRKQWHEMFVLNSDFRVLLFAATAVWAFEQFLRLAKMEWFCVKTADVQLLANETVKFRVPRPASCKPHPFVVYTGSDSNEISFFIKVKGAVSKCCVKGPYGGRHPLQHYESLVFFSGGNGIPGLYSSALDLSKIKTTCSQKLKLYWVIRHWKVMQWFYNEILSLKDSKVQTIIYVTNYDTKLDQDFVEKKKFEMESSSSEKDLETKTSNDNLALLKQKLSFVEFRKGRSNISEVIQQETSETNSSMAVVACVLDCFVDATRKAVVTSLPNGKRVDFIDTIEVW</sequence>
<dbReference type="InterPro" id="IPR013121">
    <property type="entry name" value="Fe_red_NAD-bd_6"/>
</dbReference>
<dbReference type="Proteomes" id="UP000268321">
    <property type="component" value="Unassembled WGS sequence"/>
</dbReference>
<dbReference type="GO" id="GO:0015677">
    <property type="term" value="P:copper ion import"/>
    <property type="evidence" value="ECO:0007669"/>
    <property type="project" value="TreeGrafter"/>
</dbReference>
<feature type="transmembrane region" description="Helical" evidence="10">
    <location>
        <begin position="278"/>
        <end position="301"/>
    </location>
</feature>
<proteinExistence type="predicted"/>
<evidence type="ECO:0000256" key="9">
    <source>
        <dbReference type="ARBA" id="ARBA00023136"/>
    </source>
</evidence>
<dbReference type="AlphaFoldDB" id="A0A4P9ZKB6"/>
<keyword evidence="5" id="KW-0274">FAD</keyword>
<dbReference type="GO" id="GO:0006879">
    <property type="term" value="P:intracellular iron ion homeostasis"/>
    <property type="evidence" value="ECO:0007669"/>
    <property type="project" value="TreeGrafter"/>
</dbReference>
<dbReference type="InterPro" id="IPR051410">
    <property type="entry name" value="Ferric/Cupric_Reductase"/>
</dbReference>
<dbReference type="GO" id="GO:0006826">
    <property type="term" value="P:iron ion transport"/>
    <property type="evidence" value="ECO:0007669"/>
    <property type="project" value="TreeGrafter"/>
</dbReference>
<dbReference type="InterPro" id="IPR013130">
    <property type="entry name" value="Fe3_Rdtase_TM_dom"/>
</dbReference>
<dbReference type="GO" id="GO:0000293">
    <property type="term" value="F:ferric-chelate reductase activity"/>
    <property type="evidence" value="ECO:0007669"/>
    <property type="project" value="TreeGrafter"/>
</dbReference>
<dbReference type="EMBL" id="ML004429">
    <property type="protein sequence ID" value="RKP32881.1"/>
    <property type="molecule type" value="Genomic_DNA"/>
</dbReference>